<reference evidence="2" key="2">
    <citation type="submission" date="2020-04" db="EMBL/GenBank/DDBJ databases">
        <authorList>
            <person name="Tanveer F."/>
            <person name="Xie Y."/>
            <person name="Shinwari Z.K."/>
        </authorList>
    </citation>
    <scope>NUCLEOTIDE SEQUENCE</scope>
    <source>
        <strain evidence="2">MOSEL-ME25</strain>
    </source>
</reference>
<dbReference type="EMBL" id="JABEVU030000001">
    <property type="protein sequence ID" value="MDB0579211.1"/>
    <property type="molecule type" value="Genomic_DNA"/>
</dbReference>
<dbReference type="Proteomes" id="UP000527860">
    <property type="component" value="Unassembled WGS sequence"/>
</dbReference>
<keyword evidence="4" id="KW-1185">Reference proteome</keyword>
<reference evidence="2" key="3">
    <citation type="submission" date="2022-12" db="EMBL/GenBank/DDBJ databases">
        <title>Genome analysis and biological profiling of marine Salinicoccus roseus MOSEL-ME25.</title>
        <authorList>
            <person name="Mirza F.T."/>
            <person name="Xie Y."/>
            <person name="Shinwari Z.K."/>
        </authorList>
    </citation>
    <scope>NUCLEOTIDE SEQUENCE</scope>
    <source>
        <strain evidence="2">MOSEL-ME25</strain>
    </source>
</reference>
<organism evidence="1 3">
    <name type="scientific">Salinicoccus roseus</name>
    <dbReference type="NCBI Taxonomy" id="45670"/>
    <lineage>
        <taxon>Bacteria</taxon>
        <taxon>Bacillati</taxon>
        <taxon>Bacillota</taxon>
        <taxon>Bacilli</taxon>
        <taxon>Bacillales</taxon>
        <taxon>Staphylococcaceae</taxon>
        <taxon>Salinicoccus</taxon>
    </lineage>
</organism>
<dbReference type="InterPro" id="IPR038058">
    <property type="entry name" value="PhnH-like_sp"/>
</dbReference>
<dbReference type="InterPro" id="IPR008772">
    <property type="entry name" value="Phosphonate_metab_PhnH"/>
</dbReference>
<evidence type="ECO:0000313" key="3">
    <source>
        <dbReference type="Proteomes" id="UP000031546"/>
    </source>
</evidence>
<dbReference type="GO" id="GO:0016829">
    <property type="term" value="F:lyase activity"/>
    <property type="evidence" value="ECO:0007669"/>
    <property type="project" value="UniProtKB-KW"/>
</dbReference>
<sequence>MTTLVHETQKHYRALVDLFSRPGEVRQSKFDTPNFTSYSDAVLATVLTLFDNEICFNTADRKDADEFLTLTGGRHTADYGKSDFIVVKDEELNAGLMEGARIGTLASPEKSTTFIIEVASIGEGRMYILQGPGIKSANTLEMTLDPEWIIWRNTLCSEFPLGVDLVIIDRADRMTVIPRTTTVEVM</sequence>
<evidence type="ECO:0000313" key="1">
    <source>
        <dbReference type="EMBL" id="KIH69761.1"/>
    </source>
</evidence>
<proteinExistence type="predicted"/>
<dbReference type="STRING" id="45670.SN16_11760"/>
<evidence type="ECO:0000313" key="2">
    <source>
        <dbReference type="EMBL" id="MDB0579211.1"/>
    </source>
</evidence>
<comment type="caution">
    <text evidence="1">The sequence shown here is derived from an EMBL/GenBank/DDBJ whole genome shotgun (WGS) entry which is preliminary data.</text>
</comment>
<dbReference type="AlphaFoldDB" id="A0A0C2HJJ9"/>
<reference evidence="1 3" key="1">
    <citation type="submission" date="2015-01" db="EMBL/GenBank/DDBJ databases">
        <title>Genome sequences of high lactate-tolerant strain Salinicoccus roseus W12 with industrial interest.</title>
        <authorList>
            <person name="Wang H."/>
            <person name="Yu B."/>
        </authorList>
    </citation>
    <scope>NUCLEOTIDE SEQUENCE [LARGE SCALE GENOMIC DNA]</scope>
    <source>
        <strain evidence="1 3">W12</strain>
    </source>
</reference>
<dbReference type="Gene3D" id="3.40.50.11310">
    <property type="entry name" value="Bacterial phosphonate metabolism protein PhnH"/>
    <property type="match status" value="1"/>
</dbReference>
<accession>A0A0C2HJJ9</accession>
<keyword evidence="2" id="KW-0456">Lyase</keyword>
<dbReference type="EMBL" id="JXII01000010">
    <property type="protein sequence ID" value="KIH69761.1"/>
    <property type="molecule type" value="Genomic_DNA"/>
</dbReference>
<name>A0A0C2HJJ9_9STAP</name>
<dbReference type="GO" id="GO:0019634">
    <property type="term" value="P:organic phosphonate metabolic process"/>
    <property type="evidence" value="ECO:0007669"/>
    <property type="project" value="InterPro"/>
</dbReference>
<dbReference type="Pfam" id="PF05845">
    <property type="entry name" value="PhnH"/>
    <property type="match status" value="1"/>
</dbReference>
<dbReference type="GeneID" id="77846217"/>
<evidence type="ECO:0000313" key="4">
    <source>
        <dbReference type="Proteomes" id="UP000527860"/>
    </source>
</evidence>
<dbReference type="Proteomes" id="UP000031546">
    <property type="component" value="Unassembled WGS sequence"/>
</dbReference>
<protein>
    <submittedName>
        <fullName evidence="2">Phosphonate C-P lyase system protein PhnH</fullName>
    </submittedName>
</protein>
<gene>
    <name evidence="2" type="primary">phnH</name>
    <name evidence="2" type="ORF">F7P68_0001490</name>
    <name evidence="1" type="ORF">SN16_11760</name>
</gene>
<dbReference type="SUPFAM" id="SSF159709">
    <property type="entry name" value="PhnH-like"/>
    <property type="match status" value="1"/>
</dbReference>
<dbReference type="RefSeq" id="WP_040106826.1">
    <property type="nucleotide sequence ID" value="NZ_JABEVU030000001.1"/>
</dbReference>
<dbReference type="NCBIfam" id="TIGR03292">
    <property type="entry name" value="PhnH_redo"/>
    <property type="match status" value="1"/>
</dbReference>
<dbReference type="PIRSF" id="PIRSF020680">
    <property type="entry name" value="PhnH"/>
    <property type="match status" value="1"/>
</dbReference>
<dbReference type="OrthoDB" id="154477at2"/>